<evidence type="ECO:0000313" key="3">
    <source>
        <dbReference type="Proteomes" id="UP000596742"/>
    </source>
</evidence>
<dbReference type="OrthoDB" id="6162211at2759"/>
<evidence type="ECO:0000313" key="2">
    <source>
        <dbReference type="EMBL" id="VDI77279.1"/>
    </source>
</evidence>
<name>A0A8B6HDG7_MYTGA</name>
<protein>
    <submittedName>
        <fullName evidence="2">Uncharacterized protein</fullName>
    </submittedName>
</protein>
<feature type="region of interest" description="Disordered" evidence="1">
    <location>
        <begin position="255"/>
        <end position="299"/>
    </location>
</feature>
<proteinExistence type="predicted"/>
<sequence>MYNNLDEIWCTLAFVNSWLTKSTLPFIWDDPTTAEDVSQVAVDVYNGCVRGKSTDQSTKTLLTGCMMTANFDLNNFMKRNGFFHKIVQLFHCGTSNQRKKRPSDAKVLASAAFPIVLNALSTITVEQVHQETVTMQTSSSRPEDTGGDSIPSSADLAMRKEFLVVSNVVDRVKELGGKVNKTVRINGKPTKCLTLPKSVFTKEKWQEIVNKIFDIQDVVDPEEQEEAAEAHLPQPDRVLNVEPVFPSLPPIPLTTTTPICTPPSSPSLPSPPQFEVDYPYPLPSLPPTPPQVSLERRRSAGRQLCVATITNSLQ</sequence>
<gene>
    <name evidence="2" type="ORF">MGAL_10B021078</name>
</gene>
<comment type="caution">
    <text evidence="2">The sequence shown here is derived from an EMBL/GenBank/DDBJ whole genome shotgun (WGS) entry which is preliminary data.</text>
</comment>
<keyword evidence="3" id="KW-1185">Reference proteome</keyword>
<feature type="compositionally biased region" description="Pro residues" evidence="1">
    <location>
        <begin position="260"/>
        <end position="272"/>
    </location>
</feature>
<organism evidence="2 3">
    <name type="scientific">Mytilus galloprovincialis</name>
    <name type="common">Mediterranean mussel</name>
    <dbReference type="NCBI Taxonomy" id="29158"/>
    <lineage>
        <taxon>Eukaryota</taxon>
        <taxon>Metazoa</taxon>
        <taxon>Spiralia</taxon>
        <taxon>Lophotrochozoa</taxon>
        <taxon>Mollusca</taxon>
        <taxon>Bivalvia</taxon>
        <taxon>Autobranchia</taxon>
        <taxon>Pteriomorphia</taxon>
        <taxon>Mytilida</taxon>
        <taxon>Mytiloidea</taxon>
        <taxon>Mytilidae</taxon>
        <taxon>Mytilinae</taxon>
        <taxon>Mytilus</taxon>
    </lineage>
</organism>
<reference evidence="2" key="1">
    <citation type="submission" date="2018-11" db="EMBL/GenBank/DDBJ databases">
        <authorList>
            <person name="Alioto T."/>
            <person name="Alioto T."/>
        </authorList>
    </citation>
    <scope>NUCLEOTIDE SEQUENCE</scope>
</reference>
<accession>A0A8B6HDG7</accession>
<dbReference type="EMBL" id="UYJE01009829">
    <property type="protein sequence ID" value="VDI77279.1"/>
    <property type="molecule type" value="Genomic_DNA"/>
</dbReference>
<dbReference type="AlphaFoldDB" id="A0A8B6HDG7"/>
<feature type="compositionally biased region" description="Pro residues" evidence="1">
    <location>
        <begin position="280"/>
        <end position="290"/>
    </location>
</feature>
<dbReference type="Proteomes" id="UP000596742">
    <property type="component" value="Unassembled WGS sequence"/>
</dbReference>
<evidence type="ECO:0000256" key="1">
    <source>
        <dbReference type="SAM" id="MobiDB-lite"/>
    </source>
</evidence>